<dbReference type="EMBL" id="VLPL01000004">
    <property type="protein sequence ID" value="TSJ45068.1"/>
    <property type="molecule type" value="Genomic_DNA"/>
</dbReference>
<sequence>MKAVRFVVFLTLLFLQFSCSGENDSNLNETSDKTITLFGKQQRDTVFLTFNIPRKTIRAQRTGKLERLVENPEFKGNSLLVQFDDYDAFVELSGEKEDLKEDVTAQLDNLPKSLQPIEKKWRDFASKLTPDKLMPDLPAFEYKEEADLMTQAGIEEKFLSIHKKELAVQNYFQLSPEDGFIIQTFAHSDDYVKKNKTLIVYHPKKIKVTAEAAFPISKSIARQIKTDLSVRVPVDKIQRIRTTPTKITYSLVLNQKLDPKICPKYVIVNQDQNVFRVPADCIGKDKKVIVSGESERKQAYYKHGEYLIYSPKTSLTIEKI</sequence>
<feature type="signal peptide" evidence="1">
    <location>
        <begin position="1"/>
        <end position="20"/>
    </location>
</feature>
<dbReference type="OrthoDB" id="9553387at2"/>
<protein>
    <submittedName>
        <fullName evidence="2">Uncharacterized protein</fullName>
    </submittedName>
</protein>
<accession>A0A556MZ41</accession>
<dbReference type="Proteomes" id="UP000316008">
    <property type="component" value="Unassembled WGS sequence"/>
</dbReference>
<organism evidence="2 3">
    <name type="scientific">Fluviicola chungangensis</name>
    <dbReference type="NCBI Taxonomy" id="2597671"/>
    <lineage>
        <taxon>Bacteria</taxon>
        <taxon>Pseudomonadati</taxon>
        <taxon>Bacteroidota</taxon>
        <taxon>Flavobacteriia</taxon>
        <taxon>Flavobacteriales</taxon>
        <taxon>Crocinitomicaceae</taxon>
        <taxon>Fluviicola</taxon>
    </lineage>
</organism>
<keyword evidence="1" id="KW-0732">Signal</keyword>
<reference evidence="2 3" key="1">
    <citation type="submission" date="2019-07" db="EMBL/GenBank/DDBJ databases">
        <authorList>
            <person name="Huq M.A."/>
        </authorList>
    </citation>
    <scope>NUCLEOTIDE SEQUENCE [LARGE SCALE GENOMIC DNA]</scope>
    <source>
        <strain evidence="2 3">MAH-3</strain>
    </source>
</reference>
<proteinExistence type="predicted"/>
<keyword evidence="3" id="KW-1185">Reference proteome</keyword>
<name>A0A556MZ41_9FLAO</name>
<dbReference type="RefSeq" id="WP_144333187.1">
    <property type="nucleotide sequence ID" value="NZ_VLPL01000004.1"/>
</dbReference>
<evidence type="ECO:0000256" key="1">
    <source>
        <dbReference type="SAM" id="SignalP"/>
    </source>
</evidence>
<gene>
    <name evidence="2" type="ORF">FO442_10775</name>
</gene>
<evidence type="ECO:0000313" key="3">
    <source>
        <dbReference type="Proteomes" id="UP000316008"/>
    </source>
</evidence>
<evidence type="ECO:0000313" key="2">
    <source>
        <dbReference type="EMBL" id="TSJ45068.1"/>
    </source>
</evidence>
<comment type="caution">
    <text evidence="2">The sequence shown here is derived from an EMBL/GenBank/DDBJ whole genome shotgun (WGS) entry which is preliminary data.</text>
</comment>
<feature type="chain" id="PRO_5022241100" evidence="1">
    <location>
        <begin position="21"/>
        <end position="320"/>
    </location>
</feature>
<dbReference type="AlphaFoldDB" id="A0A556MZ41"/>